<dbReference type="SFLD" id="SFLDG01061">
    <property type="entry name" value="methylthiotransferase"/>
    <property type="match status" value="1"/>
</dbReference>
<feature type="binding site" evidence="8">
    <location>
        <position position="160"/>
    </location>
    <ligand>
        <name>[4Fe-4S] cluster</name>
        <dbReference type="ChEBI" id="CHEBI:49883"/>
        <label>2</label>
        <note>4Fe-4S-S-AdoMet</note>
    </ligand>
</feature>
<dbReference type="AlphaFoldDB" id="A0A1H2TWX3"/>
<keyword evidence="12" id="KW-0689">Ribosomal protein</keyword>
<keyword evidence="4 8" id="KW-0949">S-adenosyl-L-methionine</keyword>
<comment type="cofactor">
    <cofactor evidence="8">
        <name>[4Fe-4S] cluster</name>
        <dbReference type="ChEBI" id="CHEBI:49883"/>
    </cofactor>
    <text evidence="8">Binds 2 [4Fe-4S] clusters. One cluster is coordinated with 3 cysteines and an exchangeable S-adenosyl-L-methionine.</text>
</comment>
<evidence type="ECO:0000256" key="1">
    <source>
        <dbReference type="ARBA" id="ARBA00022485"/>
    </source>
</evidence>
<keyword evidence="5 8" id="KW-0479">Metal-binding</keyword>
<feature type="binding site" evidence="8">
    <location>
        <position position="80"/>
    </location>
    <ligand>
        <name>[4Fe-4S] cluster</name>
        <dbReference type="ChEBI" id="CHEBI:49883"/>
        <label>1</label>
    </ligand>
</feature>
<gene>
    <name evidence="8" type="primary">rimO</name>
    <name evidence="12" type="ORF">SAMN05216495_10231</name>
</gene>
<dbReference type="InterPro" id="IPR020612">
    <property type="entry name" value="Methylthiotransferase_CS"/>
</dbReference>
<dbReference type="PROSITE" id="PS51918">
    <property type="entry name" value="RADICAL_SAM"/>
    <property type="match status" value="1"/>
</dbReference>
<evidence type="ECO:0000313" key="12">
    <source>
        <dbReference type="EMBL" id="SDW48415.1"/>
    </source>
</evidence>
<dbReference type="InterPro" id="IPR058240">
    <property type="entry name" value="rSAM_sf"/>
</dbReference>
<comment type="subcellular location">
    <subcellularLocation>
        <location evidence="8">Cytoplasm</location>
    </subcellularLocation>
</comment>
<feature type="binding site" evidence="8">
    <location>
        <position position="153"/>
    </location>
    <ligand>
        <name>[4Fe-4S] cluster</name>
        <dbReference type="ChEBI" id="CHEBI:49883"/>
        <label>2</label>
        <note>4Fe-4S-S-AdoMet</note>
    </ligand>
</feature>
<dbReference type="NCBIfam" id="TIGR00089">
    <property type="entry name" value="MiaB/RimO family radical SAM methylthiotransferase"/>
    <property type="match status" value="1"/>
</dbReference>
<feature type="binding site" evidence="8">
    <location>
        <position position="46"/>
    </location>
    <ligand>
        <name>[4Fe-4S] cluster</name>
        <dbReference type="ChEBI" id="CHEBI:49883"/>
        <label>1</label>
    </ligand>
</feature>
<keyword evidence="2 8" id="KW-0963">Cytoplasm</keyword>
<dbReference type="CDD" id="cd01335">
    <property type="entry name" value="Radical_SAM"/>
    <property type="match status" value="1"/>
</dbReference>
<dbReference type="PANTHER" id="PTHR43837:SF1">
    <property type="entry name" value="RIBOSOMAL PROTEIN US12 METHYLTHIOTRANSFERASE RIMO"/>
    <property type="match status" value="1"/>
</dbReference>
<comment type="similarity">
    <text evidence="8">Belongs to the methylthiotransferase family. RimO subfamily.</text>
</comment>
<dbReference type="Proteomes" id="UP000182379">
    <property type="component" value="Unassembled WGS sequence"/>
</dbReference>
<dbReference type="SFLD" id="SFLDS00029">
    <property type="entry name" value="Radical_SAM"/>
    <property type="match status" value="1"/>
</dbReference>
<evidence type="ECO:0000313" key="13">
    <source>
        <dbReference type="Proteomes" id="UP000182379"/>
    </source>
</evidence>
<dbReference type="Gene3D" id="3.80.30.20">
    <property type="entry name" value="tm_1862 like domain"/>
    <property type="match status" value="1"/>
</dbReference>
<dbReference type="Pfam" id="PF18693">
    <property type="entry name" value="TRAM_2"/>
    <property type="match status" value="1"/>
</dbReference>
<name>A0A1H2TWX3_ACIFE</name>
<dbReference type="InterPro" id="IPR023404">
    <property type="entry name" value="rSAM_horseshoe"/>
</dbReference>
<dbReference type="SUPFAM" id="SSF102114">
    <property type="entry name" value="Radical SAM enzymes"/>
    <property type="match status" value="1"/>
</dbReference>
<comment type="caution">
    <text evidence="12">The sequence shown here is derived from an EMBL/GenBank/DDBJ whole genome shotgun (WGS) entry which is preliminary data.</text>
</comment>
<dbReference type="Gene3D" id="2.40.50.140">
    <property type="entry name" value="Nucleic acid-binding proteins"/>
    <property type="match status" value="1"/>
</dbReference>
<dbReference type="InterPro" id="IPR002792">
    <property type="entry name" value="TRAM_dom"/>
</dbReference>
<comment type="function">
    <text evidence="8">Catalyzes the methylthiolation of an aspartic acid residue of ribosomal protein uS12.</text>
</comment>
<dbReference type="RefSeq" id="WP_074704279.1">
    <property type="nucleotide sequence ID" value="NZ_CALAKB010000019.1"/>
</dbReference>
<dbReference type="EC" id="2.8.4.4" evidence="8"/>
<dbReference type="GO" id="GO:0005840">
    <property type="term" value="C:ribosome"/>
    <property type="evidence" value="ECO:0007669"/>
    <property type="project" value="UniProtKB-KW"/>
</dbReference>
<dbReference type="InterPro" id="IPR006638">
    <property type="entry name" value="Elp3/MiaA/NifB-like_rSAM"/>
</dbReference>
<dbReference type="HAMAP" id="MF_01865">
    <property type="entry name" value="MTTase_RimO"/>
    <property type="match status" value="1"/>
</dbReference>
<evidence type="ECO:0000256" key="7">
    <source>
        <dbReference type="ARBA" id="ARBA00023014"/>
    </source>
</evidence>
<dbReference type="GO" id="GO:0051539">
    <property type="term" value="F:4 iron, 4 sulfur cluster binding"/>
    <property type="evidence" value="ECO:0007669"/>
    <property type="project" value="UniProtKB-UniRule"/>
</dbReference>
<sequence>MEIGVVSLGCPKNLVDSEVMMGLIRERQWTITNDPTHADVIIVNTCGFIESAKTESINTILQMAEYKKDDPHRKLIVTGCLGQRYADELFADLPEVDAIIGTECYDQIGTVIDRVEKGERFTLLKPPQKYTQKARRVLTTPQYTAYLKIAEGCNNRCSYCAIPKIRGPYRSRPYEEVLQEARDLVSQGVRELILVAQDTTQYGIDLYHKLRLADLLRDLNTIPDLKWIRILYCYPDSFTDELIETMAQCDKVCHYVDLPLQHASNSLLHTMHRRDTREQVEELLAKLRKRMPDICLRTTFIVGFPGETDGQFQELLDFVRKERFQCAGVFPYSQEDGTEAGAMPNQIPDEVKQDRYHALMSLQAEISEEIQQEREGTVLEVLIEGKDEEDPNLALGRSYAEAPDIDGKIYVEEAADLKAGDFVKVRISQGFTYEAVGQIVKE</sequence>
<dbReference type="FunFam" id="3.80.30.20:FF:000001">
    <property type="entry name" value="tRNA-2-methylthio-N(6)-dimethylallyladenosine synthase 2"/>
    <property type="match status" value="1"/>
</dbReference>
<dbReference type="InterPro" id="IPR013848">
    <property type="entry name" value="Methylthiotransferase_N"/>
</dbReference>
<accession>A0A1H2TWX3</accession>
<dbReference type="Pfam" id="PF04055">
    <property type="entry name" value="Radical_SAM"/>
    <property type="match status" value="1"/>
</dbReference>
<dbReference type="GO" id="GO:0140101">
    <property type="term" value="F:catalytic activity, acting on a tRNA"/>
    <property type="evidence" value="ECO:0007669"/>
    <property type="project" value="UniProtKB-ARBA"/>
</dbReference>
<feature type="domain" description="MTTase N-terminal" evidence="10">
    <location>
        <begin position="1"/>
        <end position="117"/>
    </location>
</feature>
<dbReference type="GO" id="GO:0035599">
    <property type="term" value="F:aspartic acid methylthiotransferase activity"/>
    <property type="evidence" value="ECO:0007669"/>
    <property type="project" value="TreeGrafter"/>
</dbReference>
<evidence type="ECO:0000256" key="2">
    <source>
        <dbReference type="ARBA" id="ARBA00022490"/>
    </source>
</evidence>
<protein>
    <recommendedName>
        <fullName evidence="8">Ribosomal protein uS12 methylthiotransferase RimO</fullName>
        <shortName evidence="8">uS12 MTTase</shortName>
        <shortName evidence="8">uS12 methylthiotransferase</shortName>
        <ecNumber evidence="8">2.8.4.4</ecNumber>
    </recommendedName>
    <alternativeName>
        <fullName evidence="8">Ribosomal protein uS12 (aspartate-C(3))-methylthiotransferase</fullName>
    </alternativeName>
    <alternativeName>
        <fullName evidence="8">Ribosome maturation factor RimO</fullName>
    </alternativeName>
</protein>
<keyword evidence="7 8" id="KW-0411">Iron-sulfur</keyword>
<dbReference type="SFLD" id="SFLDF00274">
    <property type="entry name" value="ribosomal_protein_S12_methylth"/>
    <property type="match status" value="1"/>
</dbReference>
<evidence type="ECO:0000256" key="6">
    <source>
        <dbReference type="ARBA" id="ARBA00023004"/>
    </source>
</evidence>
<dbReference type="SMART" id="SM00729">
    <property type="entry name" value="Elp3"/>
    <property type="match status" value="1"/>
</dbReference>
<dbReference type="GO" id="GO:0046872">
    <property type="term" value="F:metal ion binding"/>
    <property type="evidence" value="ECO:0007669"/>
    <property type="project" value="UniProtKB-KW"/>
</dbReference>
<dbReference type="GO" id="GO:0103039">
    <property type="term" value="F:protein methylthiotransferase activity"/>
    <property type="evidence" value="ECO:0007669"/>
    <property type="project" value="UniProtKB-EC"/>
</dbReference>
<feature type="domain" description="TRAM" evidence="9">
    <location>
        <begin position="372"/>
        <end position="441"/>
    </location>
</feature>
<evidence type="ECO:0000259" key="10">
    <source>
        <dbReference type="PROSITE" id="PS51449"/>
    </source>
</evidence>
<keyword evidence="3 8" id="KW-0808">Transferase</keyword>
<keyword evidence="12" id="KW-0687">Ribonucleoprotein</keyword>
<evidence type="ECO:0000259" key="9">
    <source>
        <dbReference type="PROSITE" id="PS50926"/>
    </source>
</evidence>
<dbReference type="GO" id="GO:0035600">
    <property type="term" value="P:tRNA methylthiolation"/>
    <property type="evidence" value="ECO:0007669"/>
    <property type="project" value="UniProtKB-ARBA"/>
</dbReference>
<reference evidence="12 13" key="1">
    <citation type="submission" date="2016-10" db="EMBL/GenBank/DDBJ databases">
        <authorList>
            <person name="Varghese N."/>
            <person name="Submissions S."/>
        </authorList>
    </citation>
    <scope>NUCLEOTIDE SEQUENCE [LARGE SCALE GENOMIC DNA]</scope>
    <source>
        <strain evidence="12 13">WCC6</strain>
    </source>
</reference>
<evidence type="ECO:0000259" key="11">
    <source>
        <dbReference type="PROSITE" id="PS51918"/>
    </source>
</evidence>
<dbReference type="NCBIfam" id="TIGR01125">
    <property type="entry name" value="30S ribosomal protein S12 methylthiotransferase RimO"/>
    <property type="match status" value="1"/>
</dbReference>
<evidence type="ECO:0000256" key="4">
    <source>
        <dbReference type="ARBA" id="ARBA00022691"/>
    </source>
</evidence>
<dbReference type="Gene3D" id="3.40.50.12160">
    <property type="entry name" value="Methylthiotransferase, N-terminal domain"/>
    <property type="match status" value="1"/>
</dbReference>
<feature type="binding site" evidence="8">
    <location>
        <position position="157"/>
    </location>
    <ligand>
        <name>[4Fe-4S] cluster</name>
        <dbReference type="ChEBI" id="CHEBI:49883"/>
        <label>2</label>
        <note>4Fe-4S-S-AdoMet</note>
    </ligand>
</feature>
<dbReference type="InterPro" id="IPR012340">
    <property type="entry name" value="NA-bd_OB-fold"/>
</dbReference>
<dbReference type="PROSITE" id="PS51449">
    <property type="entry name" value="MTTASE_N"/>
    <property type="match status" value="1"/>
</dbReference>
<keyword evidence="6 8" id="KW-0408">Iron</keyword>
<dbReference type="PROSITE" id="PS50926">
    <property type="entry name" value="TRAM"/>
    <property type="match status" value="1"/>
</dbReference>
<feature type="binding site" evidence="8">
    <location>
        <position position="10"/>
    </location>
    <ligand>
        <name>[4Fe-4S] cluster</name>
        <dbReference type="ChEBI" id="CHEBI:49883"/>
        <label>1</label>
    </ligand>
</feature>
<evidence type="ECO:0000256" key="5">
    <source>
        <dbReference type="ARBA" id="ARBA00022723"/>
    </source>
</evidence>
<comment type="catalytic activity">
    <reaction evidence="8">
        <text>L-aspartate(89)-[ribosomal protein uS12]-hydrogen + (sulfur carrier)-SH + AH2 + 2 S-adenosyl-L-methionine = 3-methylsulfanyl-L-aspartate(89)-[ribosomal protein uS12]-hydrogen + (sulfur carrier)-H + 5'-deoxyadenosine + L-methionine + A + S-adenosyl-L-homocysteine + 2 H(+)</text>
        <dbReference type="Rhea" id="RHEA:37087"/>
        <dbReference type="Rhea" id="RHEA-COMP:10460"/>
        <dbReference type="Rhea" id="RHEA-COMP:10461"/>
        <dbReference type="Rhea" id="RHEA-COMP:14737"/>
        <dbReference type="Rhea" id="RHEA-COMP:14739"/>
        <dbReference type="ChEBI" id="CHEBI:13193"/>
        <dbReference type="ChEBI" id="CHEBI:15378"/>
        <dbReference type="ChEBI" id="CHEBI:17319"/>
        <dbReference type="ChEBI" id="CHEBI:17499"/>
        <dbReference type="ChEBI" id="CHEBI:29917"/>
        <dbReference type="ChEBI" id="CHEBI:29961"/>
        <dbReference type="ChEBI" id="CHEBI:57844"/>
        <dbReference type="ChEBI" id="CHEBI:57856"/>
        <dbReference type="ChEBI" id="CHEBI:59789"/>
        <dbReference type="ChEBI" id="CHEBI:64428"/>
        <dbReference type="ChEBI" id="CHEBI:73599"/>
        <dbReference type="EC" id="2.8.4.4"/>
    </reaction>
</comment>
<organism evidence="12 13">
    <name type="scientific">Acidaminococcus fermentans</name>
    <dbReference type="NCBI Taxonomy" id="905"/>
    <lineage>
        <taxon>Bacteria</taxon>
        <taxon>Bacillati</taxon>
        <taxon>Bacillota</taxon>
        <taxon>Negativicutes</taxon>
        <taxon>Acidaminococcales</taxon>
        <taxon>Acidaminococcaceae</taxon>
        <taxon>Acidaminococcus</taxon>
    </lineage>
</organism>
<evidence type="ECO:0000256" key="3">
    <source>
        <dbReference type="ARBA" id="ARBA00022679"/>
    </source>
</evidence>
<dbReference type="GO" id="GO:0005829">
    <property type="term" value="C:cytosol"/>
    <property type="evidence" value="ECO:0007669"/>
    <property type="project" value="TreeGrafter"/>
</dbReference>
<evidence type="ECO:0000256" key="8">
    <source>
        <dbReference type="HAMAP-Rule" id="MF_01865"/>
    </source>
</evidence>
<dbReference type="InterPro" id="IPR038135">
    <property type="entry name" value="Methylthiotransferase_N_sf"/>
</dbReference>
<dbReference type="InterPro" id="IPR007197">
    <property type="entry name" value="rSAM"/>
</dbReference>
<dbReference type="EMBL" id="FNOP01000002">
    <property type="protein sequence ID" value="SDW48415.1"/>
    <property type="molecule type" value="Genomic_DNA"/>
</dbReference>
<dbReference type="Pfam" id="PF00919">
    <property type="entry name" value="UPF0004"/>
    <property type="match status" value="1"/>
</dbReference>
<dbReference type="InterPro" id="IPR005839">
    <property type="entry name" value="Methylthiotransferase"/>
</dbReference>
<dbReference type="SFLD" id="SFLDG01082">
    <property type="entry name" value="B12-binding_domain_containing"/>
    <property type="match status" value="1"/>
</dbReference>
<dbReference type="PANTHER" id="PTHR43837">
    <property type="entry name" value="RIBOSOMAL PROTEIN S12 METHYLTHIOTRANSFERASE RIMO"/>
    <property type="match status" value="1"/>
</dbReference>
<dbReference type="InterPro" id="IPR005840">
    <property type="entry name" value="Ribosomal_uS12_MeSTrfase_RimO"/>
</dbReference>
<proteinExistence type="inferred from homology"/>
<dbReference type="PROSITE" id="PS01278">
    <property type="entry name" value="MTTASE_RADICAL"/>
    <property type="match status" value="1"/>
</dbReference>
<keyword evidence="1 8" id="KW-0004">4Fe-4S</keyword>
<feature type="domain" description="Radical SAM core" evidence="11">
    <location>
        <begin position="139"/>
        <end position="369"/>
    </location>
</feature>